<evidence type="ECO:0000313" key="2">
    <source>
        <dbReference type="Proteomes" id="UP000199501"/>
    </source>
</evidence>
<dbReference type="OrthoDB" id="4230433at2"/>
<dbReference type="RefSeq" id="WP_091456334.1">
    <property type="nucleotide sequence ID" value="NZ_FMZZ01000018.1"/>
</dbReference>
<name>A0A1G6XN42_9PSEU</name>
<dbReference type="AlphaFoldDB" id="A0A1G6XN42"/>
<organism evidence="1 2">
    <name type="scientific">Actinokineospora iranica</name>
    <dbReference type="NCBI Taxonomy" id="1271860"/>
    <lineage>
        <taxon>Bacteria</taxon>
        <taxon>Bacillati</taxon>
        <taxon>Actinomycetota</taxon>
        <taxon>Actinomycetes</taxon>
        <taxon>Pseudonocardiales</taxon>
        <taxon>Pseudonocardiaceae</taxon>
        <taxon>Actinokineospora</taxon>
    </lineage>
</organism>
<dbReference type="Proteomes" id="UP000199501">
    <property type="component" value="Unassembled WGS sequence"/>
</dbReference>
<reference evidence="2" key="1">
    <citation type="submission" date="2016-10" db="EMBL/GenBank/DDBJ databases">
        <authorList>
            <person name="Varghese N."/>
            <person name="Submissions S."/>
        </authorList>
    </citation>
    <scope>NUCLEOTIDE SEQUENCE [LARGE SCALE GENOMIC DNA]</scope>
    <source>
        <strain evidence="2">IBRC-M 10403</strain>
    </source>
</reference>
<gene>
    <name evidence="1" type="ORF">SAMN05216174_1186</name>
</gene>
<accession>A0A1G6XN42</accession>
<evidence type="ECO:0000313" key="1">
    <source>
        <dbReference type="EMBL" id="SDD78757.1"/>
    </source>
</evidence>
<keyword evidence="2" id="KW-1185">Reference proteome</keyword>
<sequence length="245" mass="25657">MGDDSGGTRNEVGPVDGGTVVQAGVIHGGVRVAAPGWRRPVVASTALVGLLGAAAVWWARPPEAPPPPPAALDVSARVDSHCALRLVGDGRPAGVPLAFTDTAVIHLTAQNRSEEEVLILAVRIVVQRREPPPKAGRLVREPCAPSPLPVRNFVVDLDADPPPVRPEPAAAKPLPSGAAPAPEVAAFPFKVSRNDPEVFRLGFTAETCDCTFTTVVDWVSGGETHEAAVGPHRIVPMVDALIRRE</sequence>
<dbReference type="EMBL" id="FMZZ01000018">
    <property type="protein sequence ID" value="SDD78757.1"/>
    <property type="molecule type" value="Genomic_DNA"/>
</dbReference>
<proteinExistence type="predicted"/>
<protein>
    <submittedName>
        <fullName evidence="1">Uncharacterized protein</fullName>
    </submittedName>
</protein>